<keyword evidence="6" id="KW-0812">Transmembrane</keyword>
<organism evidence="18 19">
    <name type="scientific">Achromobacter spanius</name>
    <dbReference type="NCBI Taxonomy" id="217203"/>
    <lineage>
        <taxon>Bacteria</taxon>
        <taxon>Pseudomonadati</taxon>
        <taxon>Pseudomonadota</taxon>
        <taxon>Betaproteobacteria</taxon>
        <taxon>Burkholderiales</taxon>
        <taxon>Alcaligenaceae</taxon>
        <taxon>Achromobacter</taxon>
    </lineage>
</organism>
<evidence type="ECO:0000256" key="13">
    <source>
        <dbReference type="ARBA" id="ARBA00023237"/>
    </source>
</evidence>
<evidence type="ECO:0000256" key="7">
    <source>
        <dbReference type="ARBA" id="ARBA00022729"/>
    </source>
</evidence>
<sequence length="367" mass="38898">MKAYLSRTVVVAAGLCLPLLLAGCGSLLSAAGPSRHAVMTNEESQDYSLVDLSAQTITPYMRLPVSEMDSAVALPSVPDVRLVAGDVLRIMISDSAVEGAVFAPLASGGTVFENVRLDSKGTISLPYVGRAKIAGMSVVEVENLVRQKLKGITSDAQVQVALTGDLSGSVLVAGAVKTPGRFSALQGPLTLLDAINQAGGPLLEPHLIKVVVRTGERSYQFNYQDLLSGKNQVVPPGAEIVLERARKRFVAMGAVGDPGLHDLPSNNPSLLEVLGTVKGLNEAKADAAGVFVFRLNDEKDETTGEVVSRAQVFRLNLKTPAAMFIARQFLVQPEDAIYVTNAAVYEWQKIISPIVQVLVLGRTVNGL</sequence>
<dbReference type="GO" id="GO:0046930">
    <property type="term" value="C:pore complex"/>
    <property type="evidence" value="ECO:0007669"/>
    <property type="project" value="UniProtKB-KW"/>
</dbReference>
<dbReference type="InterPro" id="IPR049712">
    <property type="entry name" value="Poly_export"/>
</dbReference>
<evidence type="ECO:0000256" key="6">
    <source>
        <dbReference type="ARBA" id="ARBA00022692"/>
    </source>
</evidence>
<dbReference type="Pfam" id="PF02563">
    <property type="entry name" value="Poly_export"/>
    <property type="match status" value="1"/>
</dbReference>
<keyword evidence="9" id="KW-0406">Ion transport</keyword>
<keyword evidence="8" id="KW-0625">Polysaccharide transport</keyword>
<protein>
    <submittedName>
        <fullName evidence="18">Sugar transporter</fullName>
    </submittedName>
</protein>
<gene>
    <name evidence="18" type="ORF">CLM73_13205</name>
</gene>
<keyword evidence="11" id="KW-0472">Membrane</keyword>
<feature type="domain" description="SLBB" evidence="17">
    <location>
        <begin position="170"/>
        <end position="229"/>
    </location>
</feature>
<dbReference type="GO" id="GO:0009279">
    <property type="term" value="C:cell outer membrane"/>
    <property type="evidence" value="ECO:0007669"/>
    <property type="project" value="UniProtKB-SubCell"/>
</dbReference>
<proteinExistence type="inferred from homology"/>
<keyword evidence="12" id="KW-0564">Palmitate</keyword>
<dbReference type="EMBL" id="CP023270">
    <property type="protein sequence ID" value="AVJ27998.1"/>
    <property type="molecule type" value="Genomic_DNA"/>
</dbReference>
<evidence type="ECO:0000256" key="9">
    <source>
        <dbReference type="ARBA" id="ARBA00023065"/>
    </source>
</evidence>
<dbReference type="Pfam" id="PF22461">
    <property type="entry name" value="SLBB_2"/>
    <property type="match status" value="2"/>
</dbReference>
<evidence type="ECO:0000256" key="1">
    <source>
        <dbReference type="ARBA" id="ARBA00004571"/>
    </source>
</evidence>
<evidence type="ECO:0000256" key="4">
    <source>
        <dbReference type="ARBA" id="ARBA00022452"/>
    </source>
</evidence>
<keyword evidence="3" id="KW-0813">Transport</keyword>
<evidence type="ECO:0000256" key="11">
    <source>
        <dbReference type="ARBA" id="ARBA00023136"/>
    </source>
</evidence>
<dbReference type="Gene3D" id="3.30.1950.10">
    <property type="entry name" value="wza like domain"/>
    <property type="match status" value="1"/>
</dbReference>
<evidence type="ECO:0000256" key="8">
    <source>
        <dbReference type="ARBA" id="ARBA00023047"/>
    </source>
</evidence>
<keyword evidence="4" id="KW-1134">Transmembrane beta strand</keyword>
<dbReference type="OrthoDB" id="9808421at2"/>
<dbReference type="InterPro" id="IPR003715">
    <property type="entry name" value="Poly_export_N"/>
</dbReference>
<comment type="subcellular location">
    <subcellularLocation>
        <location evidence="1">Cell outer membrane</location>
        <topology evidence="1">Multi-pass membrane protein</topology>
    </subcellularLocation>
</comment>
<dbReference type="Gene3D" id="3.10.560.10">
    <property type="entry name" value="Outer membrane lipoprotein wza domain like"/>
    <property type="match status" value="2"/>
</dbReference>
<keyword evidence="7 15" id="KW-0732">Signal</keyword>
<evidence type="ECO:0000313" key="18">
    <source>
        <dbReference type="EMBL" id="AVJ27998.1"/>
    </source>
</evidence>
<accession>A0A2S0I7L2</accession>
<reference evidence="18 19" key="1">
    <citation type="submission" date="2017-09" db="EMBL/GenBank/DDBJ databases">
        <title>Genomic, metabolic, and phenotypic characteristics of bacterial isolates from the natural microbiome of the model nematode Caenorhabditis elegans.</title>
        <authorList>
            <person name="Zimmermann J."/>
            <person name="Obeng N."/>
            <person name="Yang W."/>
            <person name="Obeng O."/>
            <person name="Kissoyan K."/>
            <person name="Pees B."/>
            <person name="Dirksen P."/>
            <person name="Hoppner M."/>
            <person name="Franke A."/>
            <person name="Rosenstiel P."/>
            <person name="Leippe M."/>
            <person name="Dierking K."/>
            <person name="Kaleta C."/>
            <person name="Schulenburg H."/>
        </authorList>
    </citation>
    <scope>NUCLEOTIDE SEQUENCE [LARGE SCALE GENOMIC DNA]</scope>
    <source>
        <strain evidence="18 19">MYb73</strain>
    </source>
</reference>
<dbReference type="GO" id="GO:0015288">
    <property type="term" value="F:porin activity"/>
    <property type="evidence" value="ECO:0007669"/>
    <property type="project" value="UniProtKB-KW"/>
</dbReference>
<comment type="similarity">
    <text evidence="2">Belongs to the BexD/CtrA/VexA family.</text>
</comment>
<feature type="signal peptide" evidence="15">
    <location>
        <begin position="1"/>
        <end position="30"/>
    </location>
</feature>
<keyword evidence="19" id="KW-1185">Reference proteome</keyword>
<feature type="domain" description="SLBB" evidence="17">
    <location>
        <begin position="247"/>
        <end position="339"/>
    </location>
</feature>
<dbReference type="PROSITE" id="PS51257">
    <property type="entry name" value="PROKAR_LIPOPROTEIN"/>
    <property type="match status" value="1"/>
</dbReference>
<dbReference type="Proteomes" id="UP000239477">
    <property type="component" value="Chromosome"/>
</dbReference>
<dbReference type="GO" id="GO:0006811">
    <property type="term" value="P:monoatomic ion transport"/>
    <property type="evidence" value="ECO:0007669"/>
    <property type="project" value="UniProtKB-KW"/>
</dbReference>
<evidence type="ECO:0000259" key="16">
    <source>
        <dbReference type="Pfam" id="PF02563"/>
    </source>
</evidence>
<evidence type="ECO:0000259" key="17">
    <source>
        <dbReference type="Pfam" id="PF22461"/>
    </source>
</evidence>
<evidence type="ECO:0000256" key="12">
    <source>
        <dbReference type="ARBA" id="ARBA00023139"/>
    </source>
</evidence>
<keyword evidence="5 18" id="KW-0762">Sugar transport</keyword>
<dbReference type="PANTHER" id="PTHR33619:SF3">
    <property type="entry name" value="POLYSACCHARIDE EXPORT PROTEIN GFCE-RELATED"/>
    <property type="match status" value="1"/>
</dbReference>
<dbReference type="PANTHER" id="PTHR33619">
    <property type="entry name" value="POLYSACCHARIDE EXPORT PROTEIN GFCE-RELATED"/>
    <property type="match status" value="1"/>
</dbReference>
<evidence type="ECO:0000256" key="2">
    <source>
        <dbReference type="ARBA" id="ARBA00009450"/>
    </source>
</evidence>
<dbReference type="RefSeq" id="WP_105238815.1">
    <property type="nucleotide sequence ID" value="NZ_CP023270.1"/>
</dbReference>
<feature type="chain" id="PRO_5015566033" evidence="15">
    <location>
        <begin position="31"/>
        <end position="367"/>
    </location>
</feature>
<keyword evidence="13" id="KW-0998">Cell outer membrane</keyword>
<feature type="domain" description="Polysaccharide export protein N-terminal" evidence="16">
    <location>
        <begin position="76"/>
        <end position="162"/>
    </location>
</feature>
<keyword evidence="10" id="KW-0626">Porin</keyword>
<dbReference type="AlphaFoldDB" id="A0A2S0I7L2"/>
<evidence type="ECO:0000313" key="19">
    <source>
        <dbReference type="Proteomes" id="UP000239477"/>
    </source>
</evidence>
<keyword evidence="14" id="KW-0449">Lipoprotein</keyword>
<name>A0A2S0I7L2_9BURK</name>
<dbReference type="GO" id="GO:0015159">
    <property type="term" value="F:polysaccharide transmembrane transporter activity"/>
    <property type="evidence" value="ECO:0007669"/>
    <property type="project" value="InterPro"/>
</dbReference>
<dbReference type="InterPro" id="IPR054765">
    <property type="entry name" value="SLBB_dom"/>
</dbReference>
<evidence type="ECO:0000256" key="14">
    <source>
        <dbReference type="ARBA" id="ARBA00023288"/>
    </source>
</evidence>
<evidence type="ECO:0000256" key="5">
    <source>
        <dbReference type="ARBA" id="ARBA00022597"/>
    </source>
</evidence>
<evidence type="ECO:0000256" key="15">
    <source>
        <dbReference type="SAM" id="SignalP"/>
    </source>
</evidence>
<evidence type="ECO:0000256" key="3">
    <source>
        <dbReference type="ARBA" id="ARBA00022448"/>
    </source>
</evidence>
<evidence type="ECO:0000256" key="10">
    <source>
        <dbReference type="ARBA" id="ARBA00023114"/>
    </source>
</evidence>